<reference evidence="2" key="2">
    <citation type="submission" date="2006-08" db="EMBL/GenBank/DDBJ databases">
        <authorList>
            <person name="Jia X.-Y."/>
            <person name="Zhao Q.-F."/>
            <person name="Tian Z.-H."/>
            <person name="Tang G.-L."/>
            <person name="Liu W."/>
        </authorList>
    </citation>
    <scope>NUCLEOTIDE SEQUENCE</scope>
</reference>
<organism evidence="2">
    <name type="scientific">Streptomyces antibioticus</name>
    <dbReference type="NCBI Taxonomy" id="1890"/>
    <lineage>
        <taxon>Bacteria</taxon>
        <taxon>Bacillati</taxon>
        <taxon>Actinomycetota</taxon>
        <taxon>Actinomycetes</taxon>
        <taxon>Kitasatosporales</taxon>
        <taxon>Streptomycetaceae</taxon>
        <taxon>Streptomyces</taxon>
    </lineage>
</organism>
<reference evidence="2" key="1">
    <citation type="journal article" date="2006" name="Chem. Biol.">
        <title>Genetic characterization of the chlorothricin gene cluster as a model for spirotetronate antibiotic biosynthesis.</title>
        <authorList>
            <person name="Jia X.Y."/>
            <person name="Tian Z.H."/>
            <person name="Shao L."/>
            <person name="Qu X.D."/>
            <person name="Zhao Q.F."/>
            <person name="Tang J."/>
            <person name="Tang G.L."/>
            <person name="Liu W."/>
        </authorList>
    </citation>
    <scope>NUCLEOTIDE SEQUENCE</scope>
</reference>
<protein>
    <submittedName>
        <fullName evidence="2">Uncharacterized protein</fullName>
    </submittedName>
</protein>
<dbReference type="EMBL" id="DQ116941">
    <property type="protein sequence ID" value="AAZ77669.1"/>
    <property type="molecule type" value="Genomic_DNA"/>
</dbReference>
<accession>Q0R4Q2</accession>
<feature type="region of interest" description="Disordered" evidence="1">
    <location>
        <begin position="103"/>
        <end position="136"/>
    </location>
</feature>
<name>Q0R4Q2_STRAT</name>
<dbReference type="AlphaFoldDB" id="Q0R4Q2"/>
<evidence type="ECO:0000313" key="2">
    <source>
        <dbReference type="EMBL" id="AAZ77669.1"/>
    </source>
</evidence>
<proteinExistence type="predicted"/>
<feature type="compositionally biased region" description="Low complexity" evidence="1">
    <location>
        <begin position="103"/>
        <end position="115"/>
    </location>
</feature>
<evidence type="ECO:0000256" key="1">
    <source>
        <dbReference type="SAM" id="MobiDB-lite"/>
    </source>
</evidence>
<sequence>MSTATTELRRFLTITGQRFKTGQSAPEMFSPAVDKAWHDLLGTPAYEALCLETAGQPIRHVANNGEEAYGPLPEIWFTDANGNVDQDAVTRYRKTGTVVAEWTAAPPAATATTSPRTRRRPRAGDHWPHQRSAPAH</sequence>